<evidence type="ECO:0000256" key="7">
    <source>
        <dbReference type="ARBA" id="ARBA00022917"/>
    </source>
</evidence>
<dbReference type="GO" id="GO:0006430">
    <property type="term" value="P:lysyl-tRNA aminoacylation"/>
    <property type="evidence" value="ECO:0007669"/>
    <property type="project" value="InterPro"/>
</dbReference>
<dbReference type="OrthoDB" id="21243at2759"/>
<dbReference type="InterPro" id="IPR002313">
    <property type="entry name" value="Lys-tRNA-ligase_II"/>
</dbReference>
<dbReference type="GO" id="GO:0005829">
    <property type="term" value="C:cytosol"/>
    <property type="evidence" value="ECO:0007669"/>
    <property type="project" value="TreeGrafter"/>
</dbReference>
<dbReference type="FunFam" id="3.30.930.10:FF:000238">
    <property type="entry name" value="Lysine--tRNA ligase"/>
    <property type="match status" value="1"/>
</dbReference>
<proteinExistence type="inferred from homology"/>
<evidence type="ECO:0000256" key="6">
    <source>
        <dbReference type="ARBA" id="ARBA00022840"/>
    </source>
</evidence>
<evidence type="ECO:0000256" key="2">
    <source>
        <dbReference type="ARBA" id="ARBA00008226"/>
    </source>
</evidence>
<feature type="compositionally biased region" description="Low complexity" evidence="11">
    <location>
        <begin position="76"/>
        <end position="86"/>
    </location>
</feature>
<dbReference type="InterPro" id="IPR018149">
    <property type="entry name" value="Lys-tRNA-synth_II_C"/>
</dbReference>
<dbReference type="EC" id="6.1.1.6" evidence="10"/>
<keyword evidence="14" id="KW-1185">Reference proteome</keyword>
<dbReference type="GeneID" id="68288167"/>
<feature type="compositionally biased region" description="Basic and acidic residues" evidence="11">
    <location>
        <begin position="53"/>
        <end position="75"/>
    </location>
</feature>
<evidence type="ECO:0000256" key="1">
    <source>
        <dbReference type="ARBA" id="ARBA00004496"/>
    </source>
</evidence>
<protein>
    <recommendedName>
        <fullName evidence="10">Lysine--tRNA ligase</fullName>
        <ecNumber evidence="10">6.1.1.6</ecNumber>
    </recommendedName>
    <alternativeName>
        <fullName evidence="10">Lysyl-tRNA synthetase</fullName>
    </alternativeName>
</protein>
<feature type="compositionally biased region" description="Low complexity" evidence="11">
    <location>
        <begin position="1"/>
        <end position="14"/>
    </location>
</feature>
<dbReference type="GO" id="GO:0005524">
    <property type="term" value="F:ATP binding"/>
    <property type="evidence" value="ECO:0007669"/>
    <property type="project" value="UniProtKB-KW"/>
</dbReference>
<dbReference type="NCBIfam" id="NF001756">
    <property type="entry name" value="PRK00484.1"/>
    <property type="match status" value="1"/>
</dbReference>
<comment type="catalytic activity">
    <reaction evidence="9 10">
        <text>tRNA(Lys) + L-lysine + ATP = L-lysyl-tRNA(Lys) + AMP + diphosphate</text>
        <dbReference type="Rhea" id="RHEA:20792"/>
        <dbReference type="Rhea" id="RHEA-COMP:9696"/>
        <dbReference type="Rhea" id="RHEA-COMP:9697"/>
        <dbReference type="ChEBI" id="CHEBI:30616"/>
        <dbReference type="ChEBI" id="CHEBI:32551"/>
        <dbReference type="ChEBI" id="CHEBI:33019"/>
        <dbReference type="ChEBI" id="CHEBI:78442"/>
        <dbReference type="ChEBI" id="CHEBI:78529"/>
        <dbReference type="ChEBI" id="CHEBI:456215"/>
        <dbReference type="EC" id="6.1.1.6"/>
    </reaction>
</comment>
<evidence type="ECO:0000256" key="3">
    <source>
        <dbReference type="ARBA" id="ARBA00022490"/>
    </source>
</evidence>
<evidence type="ECO:0000256" key="11">
    <source>
        <dbReference type="SAM" id="MobiDB-lite"/>
    </source>
</evidence>
<dbReference type="SUPFAM" id="SSF50249">
    <property type="entry name" value="Nucleic acid-binding proteins"/>
    <property type="match status" value="1"/>
</dbReference>
<organism evidence="13 14">
    <name type="scientific">Cercospora kikuchii</name>
    <dbReference type="NCBI Taxonomy" id="84275"/>
    <lineage>
        <taxon>Eukaryota</taxon>
        <taxon>Fungi</taxon>
        <taxon>Dikarya</taxon>
        <taxon>Ascomycota</taxon>
        <taxon>Pezizomycotina</taxon>
        <taxon>Dothideomycetes</taxon>
        <taxon>Dothideomycetidae</taxon>
        <taxon>Mycosphaerellales</taxon>
        <taxon>Mycosphaerellaceae</taxon>
        <taxon>Cercospora</taxon>
    </lineage>
</organism>
<dbReference type="EMBL" id="BOLY01000002">
    <property type="protein sequence ID" value="GIZ39201.1"/>
    <property type="molecule type" value="Genomic_DNA"/>
</dbReference>
<dbReference type="Gene3D" id="2.40.50.140">
    <property type="entry name" value="Nucleic acid-binding proteins"/>
    <property type="match status" value="1"/>
</dbReference>
<dbReference type="InterPro" id="IPR004364">
    <property type="entry name" value="Aa-tRNA-synt_II"/>
</dbReference>
<dbReference type="InterPro" id="IPR045864">
    <property type="entry name" value="aa-tRNA-synth_II/BPL/LPL"/>
</dbReference>
<feature type="domain" description="Aminoacyl-transfer RNA synthetases class-II family profile" evidence="12">
    <location>
        <begin position="284"/>
        <end position="606"/>
    </location>
</feature>
<dbReference type="GO" id="GO:0000049">
    <property type="term" value="F:tRNA binding"/>
    <property type="evidence" value="ECO:0007669"/>
    <property type="project" value="TreeGrafter"/>
</dbReference>
<sequence length="643" mass="72318">MAAQQAADAVKDAVNTVTEKVSSLTTGADSNDNGTDNANTGGTAPNLVLDEVTGEKVSKSELKKRIKAREKEAKKAAAPPKQAPTSSKKKAGGAQDDEAQLNPNQYFEIRSRAVKRMKETSSPNPYPHKFHVTYDLRDFEKDFGHLKKGDVLKDKTISVGVRIYNIRTSGENLRFYEVAVNGAEIQIMAQNLESTSATPFAEQHDILRRGDIIGVTGYPGRTSPKREDNPGELSIFAQEVTLLAPCLHQIPSEHYGFRDQESRYRNRHLDMIMNKSTVDTFIARSKIVRYVRNYFDNNGFYELETPILLKSAGGATAKPFFTHHNDLNMTLALRIATELPLKQLVIGGIHRVYELGRQFRNEGIDLTHNPEFTTCEYYEAFADVYDVMERTEELVEGMVKFVTGGLQTKFTTVDGEVYDVNWAKPWKRIEMIPALEEACGEKFPPGDQLHTAETNEFLRRMLKKTGLECTPPLTNARMIDKMVGEFIEEKCINPTFITGHPQVMSPLAKYHRTNAGLCERFEAFVCKKEIVNAYTELNDPFDQRLRFEEQANQKAQGDDEAQPLDEGFLNALEYGLPPTGGWGMGIDRMVMFLTNNYSIKEVLTFPFMKDEIQASKPKAAEVVDVEPVPVEGIMIEKPSIESR</sequence>
<evidence type="ECO:0000256" key="9">
    <source>
        <dbReference type="ARBA" id="ARBA00048573"/>
    </source>
</evidence>
<dbReference type="PROSITE" id="PS50862">
    <property type="entry name" value="AA_TRNA_LIGASE_II"/>
    <property type="match status" value="1"/>
</dbReference>
<dbReference type="GO" id="GO:0004824">
    <property type="term" value="F:lysine-tRNA ligase activity"/>
    <property type="evidence" value="ECO:0007669"/>
    <property type="project" value="UniProtKB-EC"/>
</dbReference>
<evidence type="ECO:0000256" key="5">
    <source>
        <dbReference type="ARBA" id="ARBA00022741"/>
    </source>
</evidence>
<dbReference type="FunFam" id="2.40.50.140:FF:000050">
    <property type="entry name" value="Lysine--tRNA ligase"/>
    <property type="match status" value="1"/>
</dbReference>
<keyword evidence="8" id="KW-0030">Aminoacyl-tRNA synthetase</keyword>
<dbReference type="CDD" id="cd04322">
    <property type="entry name" value="LysRS_N"/>
    <property type="match status" value="1"/>
</dbReference>
<dbReference type="Proteomes" id="UP000825890">
    <property type="component" value="Unassembled WGS sequence"/>
</dbReference>
<reference evidence="13 14" key="1">
    <citation type="submission" date="2021-01" db="EMBL/GenBank/DDBJ databases">
        <title>Cercospora kikuchii MAFF 305040 whole genome shotgun sequence.</title>
        <authorList>
            <person name="Kashiwa T."/>
            <person name="Suzuki T."/>
        </authorList>
    </citation>
    <scope>NUCLEOTIDE SEQUENCE [LARGE SCALE GENOMIC DNA]</scope>
    <source>
        <strain evidence="13 14">MAFF 305040</strain>
    </source>
</reference>
<name>A0A9P3CCQ4_9PEZI</name>
<dbReference type="HAMAP" id="MF_00252">
    <property type="entry name" value="Lys_tRNA_synth_class2"/>
    <property type="match status" value="1"/>
</dbReference>
<evidence type="ECO:0000256" key="10">
    <source>
        <dbReference type="RuleBase" id="RU003748"/>
    </source>
</evidence>
<evidence type="ECO:0000256" key="4">
    <source>
        <dbReference type="ARBA" id="ARBA00022598"/>
    </source>
</evidence>
<dbReference type="NCBIfam" id="TIGR00499">
    <property type="entry name" value="lysS_bact"/>
    <property type="match status" value="1"/>
</dbReference>
<dbReference type="InterPro" id="IPR006195">
    <property type="entry name" value="aa-tRNA-synth_II"/>
</dbReference>
<dbReference type="AlphaFoldDB" id="A0A9P3CCQ4"/>
<evidence type="ECO:0000259" key="12">
    <source>
        <dbReference type="PROSITE" id="PS50862"/>
    </source>
</evidence>
<evidence type="ECO:0000256" key="8">
    <source>
        <dbReference type="ARBA" id="ARBA00023146"/>
    </source>
</evidence>
<keyword evidence="6" id="KW-0067">ATP-binding</keyword>
<comment type="caution">
    <text evidence="13">The sequence shown here is derived from an EMBL/GenBank/DDBJ whole genome shotgun (WGS) entry which is preliminary data.</text>
</comment>
<dbReference type="Pfam" id="PF00152">
    <property type="entry name" value="tRNA-synt_2"/>
    <property type="match status" value="1"/>
</dbReference>
<keyword evidence="5" id="KW-0547">Nucleotide-binding</keyword>
<comment type="similarity">
    <text evidence="2">Belongs to the class-II aminoacyl-tRNA synthetase family.</text>
</comment>
<dbReference type="CDD" id="cd00775">
    <property type="entry name" value="LysRS_core"/>
    <property type="match status" value="1"/>
</dbReference>
<dbReference type="Gene3D" id="3.30.930.10">
    <property type="entry name" value="Bira Bifunctional Protein, Domain 2"/>
    <property type="match status" value="1"/>
</dbReference>
<dbReference type="InterPro" id="IPR034762">
    <property type="entry name" value="Lys-tRNA-ligase_II_bac/euk"/>
</dbReference>
<dbReference type="Pfam" id="PF01336">
    <property type="entry name" value="tRNA_anti-codon"/>
    <property type="match status" value="1"/>
</dbReference>
<dbReference type="SUPFAM" id="SSF55681">
    <property type="entry name" value="Class II aaRS and biotin synthetases"/>
    <property type="match status" value="1"/>
</dbReference>
<evidence type="ECO:0000313" key="13">
    <source>
        <dbReference type="EMBL" id="GIZ39201.1"/>
    </source>
</evidence>
<keyword evidence="7" id="KW-0648">Protein biosynthesis</keyword>
<feature type="region of interest" description="Disordered" evidence="11">
    <location>
        <begin position="1"/>
        <end position="102"/>
    </location>
</feature>
<dbReference type="InterPro" id="IPR012340">
    <property type="entry name" value="NA-bd_OB-fold"/>
</dbReference>
<keyword evidence="3" id="KW-0963">Cytoplasm</keyword>
<dbReference type="PANTHER" id="PTHR42918">
    <property type="entry name" value="LYSYL-TRNA SYNTHETASE"/>
    <property type="match status" value="1"/>
</dbReference>
<dbReference type="InterPro" id="IPR004365">
    <property type="entry name" value="NA-bd_OB_tRNA"/>
</dbReference>
<dbReference type="PANTHER" id="PTHR42918:SF9">
    <property type="entry name" value="LYSINE--TRNA LIGASE"/>
    <property type="match status" value="1"/>
</dbReference>
<dbReference type="PRINTS" id="PR00982">
    <property type="entry name" value="TRNASYNTHLYS"/>
</dbReference>
<evidence type="ECO:0000313" key="14">
    <source>
        <dbReference type="Proteomes" id="UP000825890"/>
    </source>
</evidence>
<dbReference type="RefSeq" id="XP_044653688.1">
    <property type="nucleotide sequence ID" value="XM_044797753.1"/>
</dbReference>
<comment type="subcellular location">
    <subcellularLocation>
        <location evidence="1">Cytoplasm</location>
    </subcellularLocation>
</comment>
<feature type="compositionally biased region" description="Low complexity" evidence="11">
    <location>
        <begin position="25"/>
        <end position="44"/>
    </location>
</feature>
<dbReference type="PIRSF" id="PIRSF039101">
    <property type="entry name" value="LysRS2"/>
    <property type="match status" value="1"/>
</dbReference>
<keyword evidence="4" id="KW-0436">Ligase</keyword>
<dbReference type="InterPro" id="IPR044136">
    <property type="entry name" value="Lys-tRNA-ligase_II_N"/>
</dbReference>
<gene>
    <name evidence="13" type="ORF">CKM354_000259200</name>
</gene>
<feature type="compositionally biased region" description="Polar residues" evidence="11">
    <location>
        <begin position="15"/>
        <end position="24"/>
    </location>
</feature>
<accession>A0A9P3CCQ4</accession>